<feature type="compositionally biased region" description="Polar residues" evidence="1">
    <location>
        <begin position="86"/>
        <end position="108"/>
    </location>
</feature>
<gene>
    <name evidence="2" type="ORF">KC01_LOCUS10919</name>
</gene>
<protein>
    <submittedName>
        <fullName evidence="2">Uncharacterized protein</fullName>
    </submittedName>
</protein>
<sequence>MFELHLSLSSLQVQPQSSSESVVCLCHGKEDFHNGIKAVASLMKMLVTCWKGSPKYDNASVTALTPGRSKPPETEPFHSRPPPLTSHWSTVSDSSGTDGVFPSPSQDYTGGEWTDNCAYYRNRALQNNMPQESYGAI</sequence>
<dbReference type="EMBL" id="OZ035836">
    <property type="protein sequence ID" value="CAL1579982.1"/>
    <property type="molecule type" value="Genomic_DNA"/>
</dbReference>
<organism evidence="2 3">
    <name type="scientific">Knipowitschia caucasica</name>
    <name type="common">Caucasian dwarf goby</name>
    <name type="synonym">Pomatoschistus caucasicus</name>
    <dbReference type="NCBI Taxonomy" id="637954"/>
    <lineage>
        <taxon>Eukaryota</taxon>
        <taxon>Metazoa</taxon>
        <taxon>Chordata</taxon>
        <taxon>Craniata</taxon>
        <taxon>Vertebrata</taxon>
        <taxon>Euteleostomi</taxon>
        <taxon>Actinopterygii</taxon>
        <taxon>Neopterygii</taxon>
        <taxon>Teleostei</taxon>
        <taxon>Neoteleostei</taxon>
        <taxon>Acanthomorphata</taxon>
        <taxon>Gobiaria</taxon>
        <taxon>Gobiiformes</taxon>
        <taxon>Gobioidei</taxon>
        <taxon>Gobiidae</taxon>
        <taxon>Gobiinae</taxon>
        <taxon>Knipowitschia</taxon>
    </lineage>
</organism>
<dbReference type="Proteomes" id="UP001497482">
    <property type="component" value="Chromosome 14"/>
</dbReference>
<accession>A0AAV2JVB6</accession>
<evidence type="ECO:0000313" key="3">
    <source>
        <dbReference type="Proteomes" id="UP001497482"/>
    </source>
</evidence>
<dbReference type="AlphaFoldDB" id="A0AAV2JVB6"/>
<name>A0AAV2JVB6_KNICA</name>
<feature type="region of interest" description="Disordered" evidence="1">
    <location>
        <begin position="60"/>
        <end position="108"/>
    </location>
</feature>
<evidence type="ECO:0000256" key="1">
    <source>
        <dbReference type="SAM" id="MobiDB-lite"/>
    </source>
</evidence>
<proteinExistence type="predicted"/>
<keyword evidence="3" id="KW-1185">Reference proteome</keyword>
<reference evidence="2 3" key="1">
    <citation type="submission" date="2024-04" db="EMBL/GenBank/DDBJ databases">
        <authorList>
            <person name="Waldvogel A.-M."/>
            <person name="Schoenle A."/>
        </authorList>
    </citation>
    <scope>NUCLEOTIDE SEQUENCE [LARGE SCALE GENOMIC DNA]</scope>
</reference>
<evidence type="ECO:0000313" key="2">
    <source>
        <dbReference type="EMBL" id="CAL1579982.1"/>
    </source>
</evidence>